<evidence type="ECO:0000259" key="11">
    <source>
        <dbReference type="Pfam" id="PF20259"/>
    </source>
</evidence>
<evidence type="ECO:0000256" key="7">
    <source>
        <dbReference type="ARBA" id="ARBA00023157"/>
    </source>
</evidence>
<evidence type="ECO:0000256" key="5">
    <source>
        <dbReference type="ARBA" id="ARBA00022840"/>
    </source>
</evidence>
<feature type="domain" description="tRNA-specific 2-thiouridylase MnmA-like central" evidence="11">
    <location>
        <begin position="195"/>
        <end position="257"/>
    </location>
</feature>
<dbReference type="NCBIfam" id="NF001138">
    <property type="entry name" value="PRK00143.1"/>
    <property type="match status" value="1"/>
</dbReference>
<evidence type="ECO:0000256" key="8">
    <source>
        <dbReference type="ARBA" id="ARBA00051542"/>
    </source>
</evidence>
<feature type="binding site" evidence="9">
    <location>
        <position position="114"/>
    </location>
    <ligand>
        <name>ATP</name>
        <dbReference type="ChEBI" id="CHEBI:30616"/>
    </ligand>
</feature>
<feature type="site" description="Interaction with tRNA" evidence="9">
    <location>
        <position position="115"/>
    </location>
</feature>
<evidence type="ECO:0000256" key="9">
    <source>
        <dbReference type="HAMAP-Rule" id="MF_00144"/>
    </source>
</evidence>
<evidence type="ECO:0000256" key="1">
    <source>
        <dbReference type="ARBA" id="ARBA00022555"/>
    </source>
</evidence>
<gene>
    <name evidence="9" type="primary">mnmA</name>
    <name evidence="12" type="ORF">UV20_C0046G0008</name>
</gene>
<dbReference type="HAMAP" id="MF_00144">
    <property type="entry name" value="tRNA_thiouridyl_MnmA"/>
    <property type="match status" value="1"/>
</dbReference>
<dbReference type="FunFam" id="3.40.50.620:FF:000115">
    <property type="entry name" value="tRNA-specific 2-thiouridylase MnmA"/>
    <property type="match status" value="1"/>
</dbReference>
<dbReference type="PANTHER" id="PTHR11933:SF5">
    <property type="entry name" value="MITOCHONDRIAL TRNA-SPECIFIC 2-THIOURIDYLASE 1"/>
    <property type="match status" value="1"/>
</dbReference>
<feature type="active site" description="Cysteine persulfide intermediate" evidence="9">
    <location>
        <position position="186"/>
    </location>
</feature>
<accession>A0A0G1C521</accession>
<dbReference type="GO" id="GO:0103016">
    <property type="term" value="F:tRNA-uridine 2-sulfurtransferase activity"/>
    <property type="evidence" value="ECO:0007669"/>
    <property type="project" value="UniProtKB-EC"/>
</dbReference>
<comment type="caution">
    <text evidence="12">The sequence shown here is derived from an EMBL/GenBank/DDBJ whole genome shotgun (WGS) entry which is preliminary data.</text>
</comment>
<dbReference type="PATRIC" id="fig|1619039.3.peg.1429"/>
<feature type="binding site" evidence="9">
    <location>
        <position position="26"/>
    </location>
    <ligand>
        <name>ATP</name>
        <dbReference type="ChEBI" id="CHEBI:30616"/>
    </ligand>
</feature>
<comment type="similarity">
    <text evidence="9">Belongs to the MnmA/TRMU family.</text>
</comment>
<feature type="region of interest" description="Interaction with tRNA" evidence="9">
    <location>
        <begin position="136"/>
        <end position="138"/>
    </location>
</feature>
<dbReference type="GO" id="GO:0005737">
    <property type="term" value="C:cytoplasm"/>
    <property type="evidence" value="ECO:0007669"/>
    <property type="project" value="UniProtKB-SubCell"/>
</dbReference>
<evidence type="ECO:0000256" key="6">
    <source>
        <dbReference type="ARBA" id="ARBA00022884"/>
    </source>
</evidence>
<dbReference type="CDD" id="cd01998">
    <property type="entry name" value="MnmA_TRMU-like"/>
    <property type="match status" value="1"/>
</dbReference>
<keyword evidence="3 9" id="KW-0819">tRNA processing</keyword>
<comment type="subcellular location">
    <subcellularLocation>
        <location evidence="9">Cytoplasm</location>
    </subcellularLocation>
</comment>
<dbReference type="Pfam" id="PF20259">
    <property type="entry name" value="tRNA_Me_trans_M"/>
    <property type="match status" value="1"/>
</dbReference>
<name>A0A0G1C521_9BACT</name>
<dbReference type="EMBL" id="LCDO01000046">
    <property type="protein sequence ID" value="KKS53751.1"/>
    <property type="molecule type" value="Genomic_DNA"/>
</dbReference>
<evidence type="ECO:0000256" key="4">
    <source>
        <dbReference type="ARBA" id="ARBA00022741"/>
    </source>
</evidence>
<dbReference type="EC" id="2.8.1.13" evidence="9"/>
<reference evidence="12 13" key="1">
    <citation type="journal article" date="2015" name="Nature">
        <title>rRNA introns, odd ribosomes, and small enigmatic genomes across a large radiation of phyla.</title>
        <authorList>
            <person name="Brown C.T."/>
            <person name="Hug L.A."/>
            <person name="Thomas B.C."/>
            <person name="Sharon I."/>
            <person name="Castelle C.J."/>
            <person name="Singh A."/>
            <person name="Wilkins M.J."/>
            <person name="Williams K.H."/>
            <person name="Banfield J.F."/>
        </authorList>
    </citation>
    <scope>NUCLEOTIDE SEQUENCE [LARGE SCALE GENOMIC DNA]</scope>
</reference>
<sequence>MSGGVDSSVVATLLVQQDYQVIGVFMKNWSDNTQGCCNTDTDLADARQVANLLGIPFYVWNFERQYYHEVIKHFFAEYQAGRTPNPDVMCNKEIKFKLFLERALAIGADYIATGHYARNEFTNNKYHLLRGVDPNKDQSYFLCTLGQTELAKTLFPIGAYQKSDIRKLAQKFKLPTANKKDSQGICFIGNINVRKFLQENIKSEPGNIVDTNGKILGQHEGAAFYTLGQREGLDISTGHGPYYVVDKNMADNTVTVSADPDDTLLCRQTFIINHLSWTDQPIKLPQAEVAIRYRHPAYPASLAYLDQDRIKITFTETQRAITPGQMAVIYQGEELLGCGVIDQVL</sequence>
<keyword evidence="2 9" id="KW-0808">Transferase</keyword>
<feature type="active site" description="Nucleophile" evidence="9">
    <location>
        <position position="90"/>
    </location>
</feature>
<comment type="catalytic activity">
    <reaction evidence="8 9">
        <text>S-sulfanyl-L-cysteinyl-[protein] + uridine(34) in tRNA + AH2 + ATP = 2-thiouridine(34) in tRNA + L-cysteinyl-[protein] + A + AMP + diphosphate + H(+)</text>
        <dbReference type="Rhea" id="RHEA:47032"/>
        <dbReference type="Rhea" id="RHEA-COMP:10131"/>
        <dbReference type="Rhea" id="RHEA-COMP:11726"/>
        <dbReference type="Rhea" id="RHEA-COMP:11727"/>
        <dbReference type="Rhea" id="RHEA-COMP:11728"/>
        <dbReference type="ChEBI" id="CHEBI:13193"/>
        <dbReference type="ChEBI" id="CHEBI:15378"/>
        <dbReference type="ChEBI" id="CHEBI:17499"/>
        <dbReference type="ChEBI" id="CHEBI:29950"/>
        <dbReference type="ChEBI" id="CHEBI:30616"/>
        <dbReference type="ChEBI" id="CHEBI:33019"/>
        <dbReference type="ChEBI" id="CHEBI:61963"/>
        <dbReference type="ChEBI" id="CHEBI:65315"/>
        <dbReference type="ChEBI" id="CHEBI:87170"/>
        <dbReference type="ChEBI" id="CHEBI:456215"/>
        <dbReference type="EC" id="2.8.1.13"/>
    </reaction>
</comment>
<keyword evidence="4 9" id="KW-0547">Nucleotide-binding</keyword>
<dbReference type="Gene3D" id="2.40.30.10">
    <property type="entry name" value="Translation factors"/>
    <property type="match status" value="1"/>
</dbReference>
<evidence type="ECO:0000313" key="12">
    <source>
        <dbReference type="EMBL" id="KKS53751.1"/>
    </source>
</evidence>
<dbReference type="FunFam" id="2.30.30.280:FF:000001">
    <property type="entry name" value="tRNA-specific 2-thiouridylase MnmA"/>
    <property type="match status" value="1"/>
</dbReference>
<dbReference type="GO" id="GO:0002143">
    <property type="term" value="P:tRNA wobble position uridine thiolation"/>
    <property type="evidence" value="ECO:0007669"/>
    <property type="project" value="TreeGrafter"/>
</dbReference>
<feature type="domain" description="tRNA-specific 2-thiouridylase MnmA-like C-terminal" evidence="10">
    <location>
        <begin position="268"/>
        <end position="341"/>
    </location>
</feature>
<dbReference type="Pfam" id="PF20258">
    <property type="entry name" value="tRNA_Me_trans_C"/>
    <property type="match status" value="1"/>
</dbReference>
<feature type="region of interest" description="Interaction with target base in tRNA" evidence="9">
    <location>
        <begin position="85"/>
        <end position="87"/>
    </location>
</feature>
<comment type="caution">
    <text evidence="9">Lacks conserved residue(s) required for the propagation of feature annotation.</text>
</comment>
<protein>
    <recommendedName>
        <fullName evidence="9">tRNA-specific 2-thiouridylase MnmA</fullName>
        <ecNumber evidence="9">2.8.1.13</ecNumber>
    </recommendedName>
</protein>
<dbReference type="GO" id="GO:0005524">
    <property type="term" value="F:ATP binding"/>
    <property type="evidence" value="ECO:0007669"/>
    <property type="project" value="UniProtKB-KW"/>
</dbReference>
<proteinExistence type="inferred from homology"/>
<feature type="site" description="Interaction with tRNA" evidence="9">
    <location>
        <position position="325"/>
    </location>
</feature>
<keyword evidence="9" id="KW-0963">Cytoplasm</keyword>
<dbReference type="SUPFAM" id="SSF52402">
    <property type="entry name" value="Adenine nucleotide alpha hydrolases-like"/>
    <property type="match status" value="1"/>
</dbReference>
<keyword evidence="6 9" id="KW-0694">RNA-binding</keyword>
<dbReference type="Gene3D" id="3.40.50.620">
    <property type="entry name" value="HUPs"/>
    <property type="match status" value="1"/>
</dbReference>
<keyword evidence="5 9" id="KW-0067">ATP-binding</keyword>
<evidence type="ECO:0000259" key="10">
    <source>
        <dbReference type="Pfam" id="PF20258"/>
    </source>
</evidence>
<dbReference type="InterPro" id="IPR004506">
    <property type="entry name" value="MnmA-like"/>
</dbReference>
<dbReference type="Proteomes" id="UP000034837">
    <property type="component" value="Unassembled WGS sequence"/>
</dbReference>
<dbReference type="InterPro" id="IPR014729">
    <property type="entry name" value="Rossmann-like_a/b/a_fold"/>
</dbReference>
<keyword evidence="1 9" id="KW-0820">tRNA-binding</keyword>
<dbReference type="InterPro" id="IPR046885">
    <property type="entry name" value="MnmA-like_C"/>
</dbReference>
<evidence type="ECO:0000256" key="2">
    <source>
        <dbReference type="ARBA" id="ARBA00022679"/>
    </source>
</evidence>
<dbReference type="InterPro" id="IPR046884">
    <property type="entry name" value="MnmA-like_central"/>
</dbReference>
<dbReference type="PANTHER" id="PTHR11933">
    <property type="entry name" value="TRNA 5-METHYLAMINOMETHYL-2-THIOURIDYLATE -METHYLTRANSFERASE"/>
    <property type="match status" value="1"/>
</dbReference>
<dbReference type="AlphaFoldDB" id="A0A0G1C521"/>
<keyword evidence="7" id="KW-1015">Disulfide bond</keyword>
<dbReference type="InterPro" id="IPR023382">
    <property type="entry name" value="MnmA-like_central_sf"/>
</dbReference>
<evidence type="ECO:0000313" key="13">
    <source>
        <dbReference type="Proteomes" id="UP000034837"/>
    </source>
</evidence>
<comment type="function">
    <text evidence="9">Catalyzes the 2-thiolation of uridine at the wobble position (U34) of tRNA, leading to the formation of s(2)U34.</text>
</comment>
<evidence type="ECO:0000256" key="3">
    <source>
        <dbReference type="ARBA" id="ARBA00022694"/>
    </source>
</evidence>
<dbReference type="Gene3D" id="2.30.30.280">
    <property type="entry name" value="Adenine nucleotide alpha hydrolases-like domains"/>
    <property type="match status" value="1"/>
</dbReference>
<feature type="region of interest" description="Interaction with tRNA" evidence="9">
    <location>
        <begin position="292"/>
        <end position="293"/>
    </location>
</feature>
<dbReference type="Pfam" id="PF03054">
    <property type="entry name" value="tRNA_Me_trans"/>
    <property type="match status" value="1"/>
</dbReference>
<dbReference type="GO" id="GO:0000049">
    <property type="term" value="F:tRNA binding"/>
    <property type="evidence" value="ECO:0007669"/>
    <property type="project" value="UniProtKB-KW"/>
</dbReference>
<organism evidence="12 13">
    <name type="scientific">Candidatus Magasanikbacteria bacterium GW2011_GWA2_42_32</name>
    <dbReference type="NCBI Taxonomy" id="1619039"/>
    <lineage>
        <taxon>Bacteria</taxon>
        <taxon>Candidatus Magasanikiibacteriota</taxon>
    </lineage>
</organism>
<dbReference type="NCBIfam" id="TIGR00420">
    <property type="entry name" value="trmU"/>
    <property type="match status" value="1"/>
</dbReference>